<keyword evidence="6" id="KW-0175">Coiled coil</keyword>
<protein>
    <recommendedName>
        <fullName evidence="13">ABC transporter permease</fullName>
    </recommendedName>
</protein>
<dbReference type="RefSeq" id="WP_171185252.1">
    <property type="nucleotide sequence ID" value="NZ_WTPX01000033.1"/>
</dbReference>
<evidence type="ECO:0000256" key="1">
    <source>
        <dbReference type="ARBA" id="ARBA00004651"/>
    </source>
</evidence>
<feature type="transmembrane region" description="Helical" evidence="7">
    <location>
        <begin position="161"/>
        <end position="181"/>
    </location>
</feature>
<feature type="transmembrane region" description="Helical" evidence="7">
    <location>
        <begin position="275"/>
        <end position="293"/>
    </location>
</feature>
<dbReference type="Pfam" id="PF23357">
    <property type="entry name" value="DUF7088"/>
    <property type="match status" value="1"/>
</dbReference>
<feature type="transmembrane region" description="Helical" evidence="7">
    <location>
        <begin position="80"/>
        <end position="99"/>
    </location>
</feature>
<feature type="transmembrane region" description="Helical" evidence="7">
    <location>
        <begin position="234"/>
        <end position="254"/>
    </location>
</feature>
<proteinExistence type="predicted"/>
<evidence type="ECO:0000256" key="5">
    <source>
        <dbReference type="ARBA" id="ARBA00023136"/>
    </source>
</evidence>
<gene>
    <name evidence="11" type="ORF">LzC2_14170</name>
</gene>
<feature type="coiled-coil region" evidence="6">
    <location>
        <begin position="781"/>
        <end position="870"/>
    </location>
</feature>
<evidence type="ECO:0000256" key="7">
    <source>
        <dbReference type="SAM" id="Phobius"/>
    </source>
</evidence>
<feature type="transmembrane region" description="Helical" evidence="7">
    <location>
        <begin position="6"/>
        <end position="26"/>
    </location>
</feature>
<evidence type="ECO:0008006" key="13">
    <source>
        <dbReference type="Google" id="ProtNLM"/>
    </source>
</evidence>
<evidence type="ECO:0000259" key="9">
    <source>
        <dbReference type="Pfam" id="PF12698"/>
    </source>
</evidence>
<evidence type="ECO:0000313" key="12">
    <source>
        <dbReference type="Proteomes" id="UP000609651"/>
    </source>
</evidence>
<dbReference type="InterPro" id="IPR055396">
    <property type="entry name" value="DUF7088"/>
</dbReference>
<dbReference type="Pfam" id="PF09822">
    <property type="entry name" value="ABC_transp_aux"/>
    <property type="match status" value="1"/>
</dbReference>
<evidence type="ECO:0000313" key="11">
    <source>
        <dbReference type="EMBL" id="NNJ25347.1"/>
    </source>
</evidence>
<feature type="transmembrane region" description="Helical" evidence="7">
    <location>
        <begin position="38"/>
        <end position="60"/>
    </location>
</feature>
<evidence type="ECO:0000256" key="2">
    <source>
        <dbReference type="ARBA" id="ARBA00022475"/>
    </source>
</evidence>
<evidence type="ECO:0000259" key="10">
    <source>
        <dbReference type="Pfam" id="PF23357"/>
    </source>
</evidence>
<evidence type="ECO:0000256" key="3">
    <source>
        <dbReference type="ARBA" id="ARBA00022692"/>
    </source>
</evidence>
<dbReference type="InterPro" id="IPR051449">
    <property type="entry name" value="ABC-2_transporter_component"/>
</dbReference>
<sequence length="912" mass="99462">MSTVLTLILLPAVLAAVGFVIYRLVVSPALRAVFWRTFAGYFSGVLGYLFIVAFTVAASLMAFNTTFFSANLATLDQLSAGFPVLLLFLVPAITMTAWADERKLGTDELLFTLPAKEVDVLLGKYLATLAVYTVALLFSLTNLLVLWAIGAPDPGPIFTTYLGYWLVGAALCAVGVLCSSLTSSPAVAFVLGVAACAIPVLIGDLPANAFGIALPAGFFRSLSVPEQFRDFTLGLIPLSGCVYFLSVAAFCLYANHVVIRRRLWAGRRAGMGWQYLVRTVSVALLLISLNVLAGRTTARADLTAENVYTLTPVTDTVLGEVKADRPVTIQAFLSPEVPRAYAAIRKQLVGLLREFDRRGGDAVTVRIVDVEPFSDAAEDARAFGIEPREVVTSKDGRAVTDSVFLGLVVTGPGDEVVVPFVGPGALPEYELTRSVRTVSGEERLTVGVLRTDANLNGGQRDWQIVRELELQYDVEPVSPDGEIDAEKYDVLLAVAPSSLEEEQAANFLTYLQTGKPVLIFDDPYPLTLNPGGSIANAPRLPKPPPGGMMGMFNQQSPTPKADDGKLTHVLAELGLKWPNDVIVYDPYNPYPQFGDQVNDQYLFVRDRDDTDVHELNPDSPVTRGLDQLLMFYAGPLSPAEGNEKQFTPLLTTGPGGGTIEWENFARSSFDPFAGGAVFVPNRDPQGDPTPQPSVLAARLQREAKGEDKGVNAIFVSDIDMISDLFFSLRDDPNALEQGLAFDNIAFVLNAVDVLAGEEAFLPLRRRRADRRTLTAVEAATARFLEDQRKKTEAAQEALDEAVDAAQNRFDAEREALEARDDLSPQAKAQLLDAAEREEQRRLAIEEERQNQALRKAVNRAEDEKDRLVQATEGRFRAYAVALPPIPAIALGLFVLLIRLLKERRDVDPERLV</sequence>
<dbReference type="Proteomes" id="UP000609651">
    <property type="component" value="Unassembled WGS sequence"/>
</dbReference>
<feature type="transmembrane region" description="Helical" evidence="7">
    <location>
        <begin position="125"/>
        <end position="149"/>
    </location>
</feature>
<accession>A0ABX1VB63</accession>
<reference evidence="11 12" key="1">
    <citation type="journal article" date="2020" name="Syst. Appl. Microbiol.">
        <title>Alienimonas chondri sp. nov., a novel planctomycete isolated from the biofilm of the red alga Chondrus crispus.</title>
        <authorList>
            <person name="Vitorino I."/>
            <person name="Albuquerque L."/>
            <person name="Wiegand S."/>
            <person name="Kallscheuer N."/>
            <person name="da Costa M.S."/>
            <person name="Lobo-da-Cunha A."/>
            <person name="Jogler C."/>
            <person name="Lage O.M."/>
        </authorList>
    </citation>
    <scope>NUCLEOTIDE SEQUENCE [LARGE SCALE GENOMIC DNA]</scope>
    <source>
        <strain evidence="11 12">LzC2</strain>
    </source>
</reference>
<organism evidence="11 12">
    <name type="scientific">Alienimonas chondri</name>
    <dbReference type="NCBI Taxonomy" id="2681879"/>
    <lineage>
        <taxon>Bacteria</taxon>
        <taxon>Pseudomonadati</taxon>
        <taxon>Planctomycetota</taxon>
        <taxon>Planctomycetia</taxon>
        <taxon>Planctomycetales</taxon>
        <taxon>Planctomycetaceae</taxon>
        <taxon>Alienimonas</taxon>
    </lineage>
</organism>
<dbReference type="PANTHER" id="PTHR30294">
    <property type="entry name" value="MEMBRANE COMPONENT OF ABC TRANSPORTER YHHJ-RELATED"/>
    <property type="match status" value="1"/>
</dbReference>
<evidence type="ECO:0000256" key="6">
    <source>
        <dbReference type="SAM" id="Coils"/>
    </source>
</evidence>
<keyword evidence="2" id="KW-1003">Cell membrane</keyword>
<feature type="transmembrane region" description="Helical" evidence="7">
    <location>
        <begin position="877"/>
        <end position="900"/>
    </location>
</feature>
<evidence type="ECO:0000256" key="4">
    <source>
        <dbReference type="ARBA" id="ARBA00022989"/>
    </source>
</evidence>
<keyword evidence="5 7" id="KW-0472">Membrane</keyword>
<comment type="caution">
    <text evidence="11">The sequence shown here is derived from an EMBL/GenBank/DDBJ whole genome shotgun (WGS) entry which is preliminary data.</text>
</comment>
<feature type="domain" description="ABC-type uncharacterised transport system" evidence="8">
    <location>
        <begin position="445"/>
        <end position="750"/>
    </location>
</feature>
<keyword evidence="4 7" id="KW-1133">Transmembrane helix</keyword>
<keyword evidence="12" id="KW-1185">Reference proteome</keyword>
<name>A0ABX1VB63_9PLAN</name>
<dbReference type="PANTHER" id="PTHR30294:SF29">
    <property type="entry name" value="MULTIDRUG ABC TRANSPORTER PERMEASE YBHS-RELATED"/>
    <property type="match status" value="1"/>
</dbReference>
<dbReference type="EMBL" id="WTPX01000033">
    <property type="protein sequence ID" value="NNJ25347.1"/>
    <property type="molecule type" value="Genomic_DNA"/>
</dbReference>
<feature type="domain" description="DUF7088" evidence="10">
    <location>
        <begin position="305"/>
        <end position="410"/>
    </location>
</feature>
<feature type="domain" description="ABC-2 type transporter transmembrane" evidence="9">
    <location>
        <begin position="64"/>
        <end position="200"/>
    </location>
</feature>
<dbReference type="InterPro" id="IPR019196">
    <property type="entry name" value="ABC_transp_unknown"/>
</dbReference>
<evidence type="ECO:0000259" key="8">
    <source>
        <dbReference type="Pfam" id="PF09822"/>
    </source>
</evidence>
<keyword evidence="3 7" id="KW-0812">Transmembrane</keyword>
<comment type="subcellular location">
    <subcellularLocation>
        <location evidence="1">Cell membrane</location>
        <topology evidence="1">Multi-pass membrane protein</topology>
    </subcellularLocation>
</comment>
<dbReference type="InterPro" id="IPR013525">
    <property type="entry name" value="ABC2_TM"/>
</dbReference>
<feature type="transmembrane region" description="Helical" evidence="7">
    <location>
        <begin position="188"/>
        <end position="214"/>
    </location>
</feature>
<dbReference type="Pfam" id="PF12698">
    <property type="entry name" value="ABC2_membrane_3"/>
    <property type="match status" value="1"/>
</dbReference>